<feature type="compositionally biased region" description="Basic and acidic residues" evidence="2">
    <location>
        <begin position="1455"/>
        <end position="1472"/>
    </location>
</feature>
<dbReference type="Pfam" id="PF25023">
    <property type="entry name" value="TEN_YD-shell"/>
    <property type="match status" value="3"/>
</dbReference>
<dbReference type="Pfam" id="PF25547">
    <property type="entry name" value="WXG100_2"/>
    <property type="match status" value="1"/>
</dbReference>
<dbReference type="InterPro" id="IPR050708">
    <property type="entry name" value="T6SS_VgrG/RHS"/>
</dbReference>
<dbReference type="InterPro" id="IPR056823">
    <property type="entry name" value="TEN-like_YD-shell"/>
</dbReference>
<sequence>MAVTVPDWADTLLDLVGVNWPNVDEDAYRDMADALREFADDLADDGQLANNHMERLLSSGHGEAMDALNEHWTKVKGKHLKDMVSATRTIADALDLAAGAIEGMKWKAVAELGILAGQTGLAMALIPVTGGLSALLGAGAIAYTKKQLLKLITDAMQEAVGHIVSVMTEPVVAALENMAADLVVQVSMDALGVQNGVDLDQTKQAGKDGFDEGVKGAKEGLNLASAGSGSGGGGKGKGFHIEHDEHEQAGTKLNGVSVGIHGKTAGKLTKAKGHQGRNKGRDDISDALDPVIEKAMGALVKSAKTMGDHIGDTLPKAVKQISKDHKNNDDNIRDRLARQRKGGHDDGKGKDGAGGRPGGKGPRTDAHHKPDPLKDSTSDPRGKSVEMGKRTCEGDPVDIASGEMTLEQVDLSLAGVLPLALRRTHLSTYRYGHWFGPSWASTLDERIEVAPSGQGAFWAREDGSVLWFPTLPVPGAADPVLPVEGPRLALRHGGQDNAVTTYVVTDPRTGVTRTFTGSPYHESSAYWLTAIEDRTHNRITLSRRGDGTPTAVSHSGGYLAMLASEDGRLRELALRTPEGSQTVMRYGYDELGRLTEVVNSSDLPLRFTYDPDGRITSWTDRNDSTFRYVYDAEGRVSRTIGPDGYLSSTFAYDVHPTTGDRITRFTDSTGASRLYVLNSHLQVLSVTDQLGNTVRQTWDRYDRLLTRTDPAGRTTTYAHDERGNLTGVAHPDGTSAGVEYNELNQVTVVTGPDGSVSRQEYDENGNPVLFTRPNGTTTRLTYDARGCLTGVDDSLGPVDRIENDPAGLPLGVRGQHGGVTRYIRDAFGRPVRITDPQGGSTELEWTVEGRLARRTDPDGATQSWAYDGEGNCVLHTDAMGGETRFEYTHFDLVAARTTPDGARHEFAHDTELRVTRVTDPQGLTWSYTYDQAGLLTSETDFDGRSVSYTHDVLGRLASRTNGAGQTVRYERDADGRLVLKDADGVVTRFTYDVRGRLIGAAGPDTELTYLRDVSGRVLRETVDGRSITHTYDEAGRRVHRITPSGAVSSWSYTGDSTARLDASGHLVDFGFDASGREITRRVGDALTIEHAYDAMGRLTGQHVQTTGARTVQRRSYTYRADGHLTAVDDHLAGRRQLELTGEGRVTGVTAENWTERYAYDEAGNQTYASWPGAGTAEGPREYSGTRIGRAGAIRYEHDAQGRVVLRQRARLSRKPDTWRYDWDAEDRLVSVTTPDGTRWRYVYDALGRRVAKRRLADDGVTVLEETLFTWDGDLLCEQTTRAPGAAESVVLTWDHDGPTPVTQVERRLLDDEEVDRRFFAIVTDLVGTPRELVDESGDVAWHIRATLWGTTTWNRDATAYTPLRFPGQYFDPESQLHYNRHRHYDPASGRYVSPDPLGLVPAPNAVAYVENPTRWIDPLGLAGCPHRGADRPRHSVVLGPNRPPTYASNELARYLRNDPNDPDHDPDREQDPGAHTYNGNDYAYGTPPDWMTNVAAAVGDRGTTLSITLDGMPNSRGEVGNWNTPETIVEAFREAAVFGGQFDMRHEDNYPPAGVGGTAWEMSLVARAVRQYDGDAAWGEPDEERLGRPWEEIHWYSNNERIEVPKPDIPEIKPDLSKLPKHMR</sequence>
<feature type="domain" description="Teneurin-like YD-shell" evidence="4">
    <location>
        <begin position="1086"/>
        <end position="1254"/>
    </location>
</feature>
<dbReference type="InterPro" id="IPR006530">
    <property type="entry name" value="YD"/>
</dbReference>
<feature type="region of interest" description="Disordered" evidence="2">
    <location>
        <begin position="1455"/>
        <end position="1482"/>
    </location>
</feature>
<accession>A0ABV3CYJ0</accession>
<evidence type="ECO:0000259" key="3">
    <source>
        <dbReference type="Pfam" id="PF20148"/>
    </source>
</evidence>
<evidence type="ECO:0000313" key="7">
    <source>
        <dbReference type="Proteomes" id="UP001551210"/>
    </source>
</evidence>
<dbReference type="Gene3D" id="3.90.930.1">
    <property type="match status" value="1"/>
</dbReference>
<feature type="domain" description="DUF6531" evidence="3">
    <location>
        <begin position="394"/>
        <end position="467"/>
    </location>
</feature>
<dbReference type="Proteomes" id="UP001551210">
    <property type="component" value="Unassembled WGS sequence"/>
</dbReference>
<evidence type="ECO:0000256" key="2">
    <source>
        <dbReference type="SAM" id="MobiDB-lite"/>
    </source>
</evidence>
<evidence type="ECO:0000256" key="1">
    <source>
        <dbReference type="ARBA" id="ARBA00022737"/>
    </source>
</evidence>
<feature type="compositionally biased region" description="Basic residues" evidence="2">
    <location>
        <begin position="269"/>
        <end position="278"/>
    </location>
</feature>
<comment type="caution">
    <text evidence="6">The sequence shown here is derived from an EMBL/GenBank/DDBJ whole genome shotgun (WGS) entry which is preliminary data.</text>
</comment>
<feature type="compositionally biased region" description="Basic and acidic residues" evidence="2">
    <location>
        <begin position="321"/>
        <end position="353"/>
    </location>
</feature>
<dbReference type="Pfam" id="PF20148">
    <property type="entry name" value="DUF6531"/>
    <property type="match status" value="1"/>
</dbReference>
<dbReference type="RefSeq" id="WP_359209467.1">
    <property type="nucleotide sequence ID" value="NZ_JBEZAM010000024.1"/>
</dbReference>
<feature type="region of interest" description="Disordered" evidence="2">
    <location>
        <begin position="266"/>
        <end position="286"/>
    </location>
</feature>
<dbReference type="Pfam" id="PF05593">
    <property type="entry name" value="RHS_repeat"/>
    <property type="match status" value="6"/>
</dbReference>
<dbReference type="NCBIfam" id="TIGR01643">
    <property type="entry name" value="YD_repeat_2x"/>
    <property type="match status" value="11"/>
</dbReference>
<dbReference type="NCBIfam" id="TIGR03696">
    <property type="entry name" value="Rhs_assc_core"/>
    <property type="match status" value="1"/>
</dbReference>
<dbReference type="PANTHER" id="PTHR32305">
    <property type="match status" value="1"/>
</dbReference>
<dbReference type="SUPFAM" id="SSF82171">
    <property type="entry name" value="DPP6 N-terminal domain-like"/>
    <property type="match status" value="1"/>
</dbReference>
<evidence type="ECO:0000259" key="4">
    <source>
        <dbReference type="Pfam" id="PF25023"/>
    </source>
</evidence>
<organism evidence="6 7">
    <name type="scientific">Streptomyces exfoliatus</name>
    <name type="common">Streptomyces hydrogenans</name>
    <dbReference type="NCBI Taxonomy" id="1905"/>
    <lineage>
        <taxon>Bacteria</taxon>
        <taxon>Bacillati</taxon>
        <taxon>Actinomycetota</taxon>
        <taxon>Actinomycetes</taxon>
        <taxon>Kitasatosporales</taxon>
        <taxon>Streptomycetaceae</taxon>
        <taxon>Streptomyces</taxon>
    </lineage>
</organism>
<dbReference type="PANTHER" id="PTHR32305:SF15">
    <property type="entry name" value="PROTEIN RHSA-RELATED"/>
    <property type="match status" value="1"/>
</dbReference>
<feature type="domain" description="Teneurin-like YD-shell" evidence="4">
    <location>
        <begin position="570"/>
        <end position="717"/>
    </location>
</feature>
<evidence type="ECO:0000259" key="5">
    <source>
        <dbReference type="Pfam" id="PF25547"/>
    </source>
</evidence>
<dbReference type="Gene3D" id="2.180.10.10">
    <property type="entry name" value="RHS repeat-associated core"/>
    <property type="match status" value="2"/>
</dbReference>
<feature type="domain" description="Teneurin-like YD-shell" evidence="4">
    <location>
        <begin position="1316"/>
        <end position="1395"/>
    </location>
</feature>
<keyword evidence="7" id="KW-1185">Reference proteome</keyword>
<dbReference type="InterPro" id="IPR057746">
    <property type="entry name" value="CpnT-like_N"/>
</dbReference>
<proteinExistence type="predicted"/>
<keyword evidence="1" id="KW-0677">Repeat</keyword>
<dbReference type="InterPro" id="IPR031325">
    <property type="entry name" value="RHS_repeat"/>
</dbReference>
<dbReference type="InterPro" id="IPR045351">
    <property type="entry name" value="DUF6531"/>
</dbReference>
<dbReference type="EMBL" id="JBEZAM010000024">
    <property type="protein sequence ID" value="MEU7295264.1"/>
    <property type="molecule type" value="Genomic_DNA"/>
</dbReference>
<feature type="domain" description="Outer membrane channel protein CpnT-like N-terminal" evidence="5">
    <location>
        <begin position="19"/>
        <end position="132"/>
    </location>
</feature>
<feature type="region of interest" description="Disordered" evidence="2">
    <location>
        <begin position="221"/>
        <end position="240"/>
    </location>
</feature>
<reference evidence="6 7" key="1">
    <citation type="submission" date="2024-06" db="EMBL/GenBank/DDBJ databases">
        <title>The Natural Products Discovery Center: Release of the First 8490 Sequenced Strains for Exploring Actinobacteria Biosynthetic Diversity.</title>
        <authorList>
            <person name="Kalkreuter E."/>
            <person name="Kautsar S.A."/>
            <person name="Yang D."/>
            <person name="Bader C.D."/>
            <person name="Teijaro C.N."/>
            <person name="Fluegel L."/>
            <person name="Davis C.M."/>
            <person name="Simpson J.R."/>
            <person name="Lauterbach L."/>
            <person name="Steele A.D."/>
            <person name="Gui C."/>
            <person name="Meng S."/>
            <person name="Li G."/>
            <person name="Viehrig K."/>
            <person name="Ye F."/>
            <person name="Su P."/>
            <person name="Kiefer A.F."/>
            <person name="Nichols A."/>
            <person name="Cepeda A.J."/>
            <person name="Yan W."/>
            <person name="Fan B."/>
            <person name="Jiang Y."/>
            <person name="Adhikari A."/>
            <person name="Zheng C.-J."/>
            <person name="Schuster L."/>
            <person name="Cowan T.M."/>
            <person name="Smanski M.J."/>
            <person name="Chevrette M.G."/>
            <person name="De Carvalho L.P.S."/>
            <person name="Shen B."/>
        </authorList>
    </citation>
    <scope>NUCLEOTIDE SEQUENCE [LARGE SCALE GENOMIC DNA]</scope>
    <source>
        <strain evidence="6 7">NPDC045705</strain>
    </source>
</reference>
<protein>
    <submittedName>
        <fullName evidence="6">RHS repeat-associated core domain-containing protein</fullName>
    </submittedName>
</protein>
<name>A0ABV3CYJ0_STREX</name>
<gene>
    <name evidence="6" type="ORF">AB0A76_18945</name>
</gene>
<dbReference type="InterPro" id="IPR022385">
    <property type="entry name" value="Rhs_assc_core"/>
</dbReference>
<feature type="compositionally biased region" description="Basic and acidic residues" evidence="2">
    <location>
        <begin position="362"/>
        <end position="393"/>
    </location>
</feature>
<feature type="region of interest" description="Disordered" evidence="2">
    <location>
        <begin position="321"/>
        <end position="396"/>
    </location>
</feature>
<evidence type="ECO:0000313" key="6">
    <source>
        <dbReference type="EMBL" id="MEU7295264.1"/>
    </source>
</evidence>